<sequence>MLELKNQGKYLELSLLCTEHREKEYKSYCDEAWTETSAKIDGILSQKAELPFLRISVDKGTRKQVEEILSKNPEFREKYLPLWKKFVQE</sequence>
<comment type="caution">
    <text evidence="1">The sequence shown here is derived from an EMBL/GenBank/DDBJ whole genome shotgun (WGS) entry which is preliminary data.</text>
</comment>
<dbReference type="OrthoDB" id="330532at2"/>
<evidence type="ECO:0000313" key="2">
    <source>
        <dbReference type="Proteomes" id="UP000298458"/>
    </source>
</evidence>
<dbReference type="AlphaFoldDB" id="A0A4R9G461"/>
<dbReference type="EMBL" id="RQET01000014">
    <property type="protein sequence ID" value="TGK06296.1"/>
    <property type="molecule type" value="Genomic_DNA"/>
</dbReference>
<dbReference type="Proteomes" id="UP000298458">
    <property type="component" value="Unassembled WGS sequence"/>
</dbReference>
<reference evidence="1" key="1">
    <citation type="journal article" date="2019" name="PLoS Negl. Trop. Dis.">
        <title>Revisiting the worldwide diversity of Leptospira species in the environment.</title>
        <authorList>
            <person name="Vincent A.T."/>
            <person name="Schiettekatte O."/>
            <person name="Bourhy P."/>
            <person name="Veyrier F.J."/>
            <person name="Picardeau M."/>
        </authorList>
    </citation>
    <scope>NUCLEOTIDE SEQUENCE [LARGE SCALE GENOMIC DNA]</scope>
    <source>
        <strain evidence="1">SSW15</strain>
    </source>
</reference>
<name>A0A4R9G461_9LEPT</name>
<evidence type="ECO:0000313" key="1">
    <source>
        <dbReference type="EMBL" id="TGK06296.1"/>
    </source>
</evidence>
<accession>A0A4R9G461</accession>
<keyword evidence="2" id="KW-1185">Reference proteome</keyword>
<proteinExistence type="predicted"/>
<gene>
    <name evidence="1" type="ORF">EHO60_16745</name>
</gene>
<organism evidence="1 2">
    <name type="scientific">Leptospira fletcheri</name>
    <dbReference type="NCBI Taxonomy" id="2484981"/>
    <lineage>
        <taxon>Bacteria</taxon>
        <taxon>Pseudomonadati</taxon>
        <taxon>Spirochaetota</taxon>
        <taxon>Spirochaetia</taxon>
        <taxon>Leptospirales</taxon>
        <taxon>Leptospiraceae</taxon>
        <taxon>Leptospira</taxon>
    </lineage>
</organism>
<protein>
    <submittedName>
        <fullName evidence="1">Uncharacterized protein</fullName>
    </submittedName>
</protein>